<gene>
    <name evidence="7" type="primary">hepB2</name>
    <name evidence="7" type="ORF">JCM31185_14940</name>
</gene>
<accession>A0ABQ5JTS2</accession>
<evidence type="ECO:0000256" key="3">
    <source>
        <dbReference type="ARBA" id="ARBA00022679"/>
    </source>
</evidence>
<dbReference type="PROSITE" id="PS00444">
    <property type="entry name" value="POLYPRENYL_SYNTHASE_2"/>
    <property type="match status" value="1"/>
</dbReference>
<evidence type="ECO:0000313" key="8">
    <source>
        <dbReference type="Proteomes" id="UP001628078"/>
    </source>
</evidence>
<dbReference type="SUPFAM" id="SSF48576">
    <property type="entry name" value="Terpenoid synthases"/>
    <property type="match status" value="1"/>
</dbReference>
<keyword evidence="3 6" id="KW-0808">Transferase</keyword>
<evidence type="ECO:0000313" key="7">
    <source>
        <dbReference type="EMBL" id="GKT06207.1"/>
    </source>
</evidence>
<sequence length="324" mass="35547">MASSLWQRFPTINAQLQDLIAYLPTLIKSGNPAIDNRMKNLISSGGKLLRPGFFYMFAQLGQAADPKRLRSAAAAIELLHTATLIHDDVLDNADQRHGQPALQIVTGNRTAIYAGDFLFTSYFTEILKAAETREQIQTANDIMRTILVGELDQLALNFHTDATIRAYLNEIEGKTARLFSFAAGMGVALSHGDKATQTAAESIGLSLGMAYQIRDDILDIIADPTAASKPVRHDLRQGVYTLPLLLASRKEPDWFESALAHPTNLTDQDVITINNKIIALDGPQEAEQQVQTYTSQALKLSQSLPAPIGNQLQHLLTTLLTRKS</sequence>
<comment type="similarity">
    <text evidence="2 6">Belongs to the FPP/GGPP synthase family.</text>
</comment>
<reference evidence="7 8" key="1">
    <citation type="submission" date="2022-03" db="EMBL/GenBank/DDBJ databases">
        <title>Draft genome sequence of Furfurilactobacillus curtus JCM 31185.</title>
        <authorList>
            <person name="Suzuki S."/>
            <person name="Endo A."/>
            <person name="Kajikawa A."/>
        </authorList>
    </citation>
    <scope>NUCLEOTIDE SEQUENCE [LARGE SCALE GENOMIC DNA]</scope>
    <source>
        <strain evidence="7 8">JCM 31185</strain>
    </source>
</reference>
<evidence type="ECO:0000256" key="6">
    <source>
        <dbReference type="RuleBase" id="RU004466"/>
    </source>
</evidence>
<dbReference type="EMBL" id="BQXO01000004">
    <property type="protein sequence ID" value="GKT06207.1"/>
    <property type="molecule type" value="Genomic_DNA"/>
</dbReference>
<comment type="cofactor">
    <cofactor evidence="1">
        <name>Mg(2+)</name>
        <dbReference type="ChEBI" id="CHEBI:18420"/>
    </cofactor>
</comment>
<proteinExistence type="inferred from homology"/>
<evidence type="ECO:0000256" key="2">
    <source>
        <dbReference type="ARBA" id="ARBA00006706"/>
    </source>
</evidence>
<keyword evidence="4" id="KW-0479">Metal-binding</keyword>
<comment type="caution">
    <text evidence="7">The sequence shown here is derived from an EMBL/GenBank/DDBJ whole genome shotgun (WGS) entry which is preliminary data.</text>
</comment>
<dbReference type="Proteomes" id="UP001628078">
    <property type="component" value="Unassembled WGS sequence"/>
</dbReference>
<keyword evidence="8" id="KW-1185">Reference proteome</keyword>
<dbReference type="InterPro" id="IPR000092">
    <property type="entry name" value="Polyprenyl_synt"/>
</dbReference>
<organism evidence="7 8">
    <name type="scientific">Furfurilactobacillus curtus</name>
    <dbReference type="NCBI Taxonomy" id="1746200"/>
    <lineage>
        <taxon>Bacteria</taxon>
        <taxon>Bacillati</taxon>
        <taxon>Bacillota</taxon>
        <taxon>Bacilli</taxon>
        <taxon>Lactobacillales</taxon>
        <taxon>Lactobacillaceae</taxon>
        <taxon>Furfurilactobacillus</taxon>
    </lineage>
</organism>
<protein>
    <submittedName>
        <fullName evidence="7">Heptaprenyl diphosphate synthase</fullName>
    </submittedName>
</protein>
<evidence type="ECO:0000256" key="4">
    <source>
        <dbReference type="ARBA" id="ARBA00022723"/>
    </source>
</evidence>
<dbReference type="SFLD" id="SFLDS00005">
    <property type="entry name" value="Isoprenoid_Synthase_Type_I"/>
    <property type="match status" value="1"/>
</dbReference>
<name>A0ABQ5JTS2_9LACO</name>
<dbReference type="RefSeq" id="WP_407884155.1">
    <property type="nucleotide sequence ID" value="NZ_BQXO01000004.1"/>
</dbReference>
<keyword evidence="5" id="KW-0460">Magnesium</keyword>
<dbReference type="PANTHER" id="PTHR12001">
    <property type="entry name" value="GERANYLGERANYL PYROPHOSPHATE SYNTHASE"/>
    <property type="match status" value="1"/>
</dbReference>
<dbReference type="Gene3D" id="1.10.600.10">
    <property type="entry name" value="Farnesyl Diphosphate Synthase"/>
    <property type="match status" value="1"/>
</dbReference>
<dbReference type="CDD" id="cd00685">
    <property type="entry name" value="Trans_IPPS_HT"/>
    <property type="match status" value="1"/>
</dbReference>
<dbReference type="PANTHER" id="PTHR12001:SF69">
    <property type="entry name" value="ALL TRANS-POLYPRENYL-DIPHOSPHATE SYNTHASE PDSS1"/>
    <property type="match status" value="1"/>
</dbReference>
<dbReference type="Pfam" id="PF00348">
    <property type="entry name" value="polyprenyl_synt"/>
    <property type="match status" value="1"/>
</dbReference>
<evidence type="ECO:0000256" key="5">
    <source>
        <dbReference type="ARBA" id="ARBA00022842"/>
    </source>
</evidence>
<dbReference type="InterPro" id="IPR033749">
    <property type="entry name" value="Polyprenyl_synt_CS"/>
</dbReference>
<dbReference type="InterPro" id="IPR008949">
    <property type="entry name" value="Isoprenoid_synthase_dom_sf"/>
</dbReference>
<evidence type="ECO:0000256" key="1">
    <source>
        <dbReference type="ARBA" id="ARBA00001946"/>
    </source>
</evidence>